<dbReference type="OrthoDB" id="6351704at2759"/>
<dbReference type="AlphaFoldDB" id="A0A1D1UNU0"/>
<reference evidence="6 7" key="1">
    <citation type="journal article" date="2016" name="Nat. Commun.">
        <title>Extremotolerant tardigrade genome and improved radiotolerance of human cultured cells by tardigrade-unique protein.</title>
        <authorList>
            <person name="Hashimoto T."/>
            <person name="Horikawa D.D."/>
            <person name="Saito Y."/>
            <person name="Kuwahara H."/>
            <person name="Kozuka-Hata H."/>
            <person name="Shin-I T."/>
            <person name="Minakuchi Y."/>
            <person name="Ohishi K."/>
            <person name="Motoyama A."/>
            <person name="Aizu T."/>
            <person name="Enomoto A."/>
            <person name="Kondo K."/>
            <person name="Tanaka S."/>
            <person name="Hara Y."/>
            <person name="Koshikawa S."/>
            <person name="Sagara H."/>
            <person name="Miura T."/>
            <person name="Yokobori S."/>
            <person name="Miyagawa K."/>
            <person name="Suzuki Y."/>
            <person name="Kubo T."/>
            <person name="Oyama M."/>
            <person name="Kohara Y."/>
            <person name="Fujiyama A."/>
            <person name="Arakawa K."/>
            <person name="Katayama T."/>
            <person name="Toyoda A."/>
            <person name="Kunieda T."/>
        </authorList>
    </citation>
    <scope>NUCLEOTIDE SEQUENCE [LARGE SCALE GENOMIC DNA]</scope>
    <source>
        <strain evidence="6 7">YOKOZUNA-1</strain>
    </source>
</reference>
<keyword evidence="3" id="KW-0472">Membrane</keyword>
<keyword evidence="1" id="KW-1015">Disulfide bond</keyword>
<gene>
    <name evidence="6" type="primary">RvY_01553-1</name>
    <name evidence="6" type="synonym">RvY_01553.1</name>
    <name evidence="6" type="ORF">RvY_01553</name>
</gene>
<keyword evidence="3" id="KW-1133">Transmembrane helix</keyword>
<dbReference type="Proteomes" id="UP000186922">
    <property type="component" value="Unassembled WGS sequence"/>
</dbReference>
<name>A0A1D1UNU0_RAMVA</name>
<keyword evidence="4" id="KW-0732">Signal</keyword>
<comment type="caution">
    <text evidence="6">The sequence shown here is derived from an EMBL/GenBank/DDBJ whole genome shotgun (WGS) entry which is preliminary data.</text>
</comment>
<dbReference type="EMBL" id="BDGG01000001">
    <property type="protein sequence ID" value="GAU88947.1"/>
    <property type="molecule type" value="Genomic_DNA"/>
</dbReference>
<dbReference type="Pfam" id="PF00100">
    <property type="entry name" value="Zona_pellucida"/>
    <property type="match status" value="1"/>
</dbReference>
<feature type="transmembrane region" description="Helical" evidence="3">
    <location>
        <begin position="342"/>
        <end position="365"/>
    </location>
</feature>
<dbReference type="STRING" id="947166.A0A1D1UNU0"/>
<dbReference type="Gene3D" id="2.60.40.4100">
    <property type="entry name" value="Zona pellucida, ZP-C domain"/>
    <property type="match status" value="1"/>
</dbReference>
<dbReference type="PANTHER" id="PTHR46560:SF5">
    <property type="entry name" value="CYPHER, ISOFORM B"/>
    <property type="match status" value="1"/>
</dbReference>
<organism evidence="6 7">
    <name type="scientific">Ramazzottius varieornatus</name>
    <name type="common">Water bear</name>
    <name type="synonym">Tardigrade</name>
    <dbReference type="NCBI Taxonomy" id="947166"/>
    <lineage>
        <taxon>Eukaryota</taxon>
        <taxon>Metazoa</taxon>
        <taxon>Ecdysozoa</taxon>
        <taxon>Tardigrada</taxon>
        <taxon>Eutardigrada</taxon>
        <taxon>Parachela</taxon>
        <taxon>Hypsibioidea</taxon>
        <taxon>Ramazzottiidae</taxon>
        <taxon>Ramazzottius</taxon>
    </lineage>
</organism>
<feature type="chain" id="PRO_5008897423" description="ZP domain-containing protein" evidence="4">
    <location>
        <begin position="27"/>
        <end position="437"/>
    </location>
</feature>
<dbReference type="Pfam" id="PF25057">
    <property type="entry name" value="CUT_N"/>
    <property type="match status" value="1"/>
</dbReference>
<dbReference type="InterPro" id="IPR042235">
    <property type="entry name" value="ZP-C_dom"/>
</dbReference>
<protein>
    <recommendedName>
        <fullName evidence="5">ZP domain-containing protein</fullName>
    </recommendedName>
</protein>
<dbReference type="InterPro" id="IPR056953">
    <property type="entry name" value="CUT_N"/>
</dbReference>
<feature type="domain" description="ZP" evidence="5">
    <location>
        <begin position="41"/>
        <end position="284"/>
    </location>
</feature>
<keyword evidence="7" id="KW-1185">Reference proteome</keyword>
<dbReference type="PROSITE" id="PS51034">
    <property type="entry name" value="ZP_2"/>
    <property type="match status" value="1"/>
</dbReference>
<evidence type="ECO:0000256" key="3">
    <source>
        <dbReference type="SAM" id="Phobius"/>
    </source>
</evidence>
<evidence type="ECO:0000259" key="5">
    <source>
        <dbReference type="PROSITE" id="PS51034"/>
    </source>
</evidence>
<evidence type="ECO:0000256" key="2">
    <source>
        <dbReference type="SAM" id="MobiDB-lite"/>
    </source>
</evidence>
<evidence type="ECO:0000313" key="6">
    <source>
        <dbReference type="EMBL" id="GAU88947.1"/>
    </source>
</evidence>
<evidence type="ECO:0000256" key="1">
    <source>
        <dbReference type="ARBA" id="ARBA00023157"/>
    </source>
</evidence>
<feature type="signal peptide" evidence="4">
    <location>
        <begin position="1"/>
        <end position="26"/>
    </location>
</feature>
<sequence length="437" mass="49165">MSHLSFSWIYFGIILVHLSLLPIAHAVFHKKPISPPVVQLQCTSKVVSITLKTESSFDGIVYVGDTNRDCRMLGKGTNKLDLSLPVKQCGIITVQSEVNTNKNKVVHHVRLYIQYHPLLQQDTDVRMIKECESSADDGSSVAQGSITDANTIQVMTPSWMEVIRGPRIDGTKLRGPIKVGETIGLLVRAHVNPNQDSIVNNCYASDGTSDEPERFIDENGCPLDSNLVPGFAKQQDGSPDVQTHWTRFPAFKFPDRTRLYLTCQVVVCETACPKQKCFSGSQSRKTRQAVSPDDNWRQARVVERADVVNSVQVVNTDLDAIQPIAEEQYDRRDKVCWPLKNLMTAIGILAAILLIALILALCFWWNRRQRKRRQYESSYGTQSAVNSGYNPSTNYYYMEQYPESHELSGNGHSETEPTYASNNGHNAFHGRQRDRAF</sequence>
<feature type="region of interest" description="Disordered" evidence="2">
    <location>
        <begin position="405"/>
        <end position="437"/>
    </location>
</feature>
<evidence type="ECO:0000256" key="4">
    <source>
        <dbReference type="SAM" id="SignalP"/>
    </source>
</evidence>
<proteinExistence type="predicted"/>
<feature type="compositionally biased region" description="Polar residues" evidence="2">
    <location>
        <begin position="410"/>
        <end position="425"/>
    </location>
</feature>
<keyword evidence="3" id="KW-0812">Transmembrane</keyword>
<dbReference type="InterPro" id="IPR001507">
    <property type="entry name" value="ZP_dom"/>
</dbReference>
<accession>A0A1D1UNU0</accession>
<evidence type="ECO:0000313" key="7">
    <source>
        <dbReference type="Proteomes" id="UP000186922"/>
    </source>
</evidence>
<dbReference type="SMART" id="SM00241">
    <property type="entry name" value="ZP"/>
    <property type="match status" value="1"/>
</dbReference>
<dbReference type="PANTHER" id="PTHR46560">
    <property type="entry name" value="CYPHER, ISOFORM B"/>
    <property type="match status" value="1"/>
</dbReference>
<dbReference type="InterPro" id="IPR055355">
    <property type="entry name" value="ZP-C"/>
</dbReference>